<gene>
    <name evidence="2" type="ORF">BURMUCGD2_0463</name>
</gene>
<comment type="caution">
    <text evidence="2">The sequence shown here is derived from an EMBL/GenBank/DDBJ whole genome shotgun (WGS) entry which is preliminary data.</text>
</comment>
<reference evidence="2 3" key="1">
    <citation type="journal article" date="2012" name="J. Bacteriol.">
        <title>Draft Genome Sequence Determination for Cystic Fibrosis and Chronic Granulomatous Disease Burkholderia multivorans Isolates.</title>
        <authorList>
            <person name="Varga J.J."/>
            <person name="Losada L."/>
            <person name="Zelazny A.M."/>
            <person name="Brinkac L."/>
            <person name="Harkins D."/>
            <person name="Radune D."/>
            <person name="Hostetler J."/>
            <person name="Sampaio E.P."/>
            <person name="Ronning C.M."/>
            <person name="Nierman W.C."/>
            <person name="Greenberg D.E."/>
            <person name="Holland S.M."/>
            <person name="Goldberg J.B."/>
        </authorList>
    </citation>
    <scope>NUCLEOTIDE SEQUENCE [LARGE SCALE GENOMIC DNA]</scope>
    <source>
        <strain evidence="2 3">CGD2</strain>
    </source>
</reference>
<dbReference type="EMBL" id="ACFC01000011">
    <property type="protein sequence ID" value="EEE05159.1"/>
    <property type="molecule type" value="Genomic_DNA"/>
</dbReference>
<dbReference type="Proteomes" id="UP000004535">
    <property type="component" value="Unassembled WGS sequence"/>
</dbReference>
<protein>
    <submittedName>
        <fullName evidence="2">Uncharacterized protein</fullName>
    </submittedName>
</protein>
<organism evidence="2 3">
    <name type="scientific">Burkholderia multivorans CGD2</name>
    <dbReference type="NCBI Taxonomy" id="513052"/>
    <lineage>
        <taxon>Bacteria</taxon>
        <taxon>Pseudomonadati</taxon>
        <taxon>Pseudomonadota</taxon>
        <taxon>Betaproteobacteria</taxon>
        <taxon>Burkholderiales</taxon>
        <taxon>Burkholderiaceae</taxon>
        <taxon>Burkholderia</taxon>
        <taxon>Burkholderia cepacia complex</taxon>
    </lineage>
</organism>
<evidence type="ECO:0000313" key="2">
    <source>
        <dbReference type="EMBL" id="EEE05159.1"/>
    </source>
</evidence>
<sequence>MHVRPPFADISTDCRARRATRNRQRHVRALRRTSMPMHARFTARWKSGVAKAFGQPHESVLRSRGRRKRFTETSHRDGILENVPDRPARRVLMHRVAFVVVLCVAALAACSDDAPHDTQAADASQQAGASAGSANAFNGGAPSKLAASAAAPLAPPVVHYPPDDDDAQAATDVRASDAAAAPSH</sequence>
<proteinExistence type="predicted"/>
<evidence type="ECO:0000256" key="1">
    <source>
        <dbReference type="SAM" id="MobiDB-lite"/>
    </source>
</evidence>
<feature type="region of interest" description="Disordered" evidence="1">
    <location>
        <begin position="154"/>
        <end position="184"/>
    </location>
</feature>
<accession>B9BVY7</accession>
<evidence type="ECO:0000313" key="3">
    <source>
        <dbReference type="Proteomes" id="UP000004535"/>
    </source>
</evidence>
<dbReference type="AlphaFoldDB" id="B9BVY7"/>
<feature type="compositionally biased region" description="Low complexity" evidence="1">
    <location>
        <begin position="168"/>
        <end position="184"/>
    </location>
</feature>
<name>B9BVY7_9BURK</name>